<dbReference type="AlphaFoldDB" id="A0A6I6NFV5"/>
<evidence type="ECO:0000313" key="3">
    <source>
        <dbReference type="Proteomes" id="UP000436138"/>
    </source>
</evidence>
<dbReference type="KEGG" id="sbro:GQF42_35135"/>
<keyword evidence="3" id="KW-1185">Reference proteome</keyword>
<sequence length="93" mass="10275">MEQELLTLLKQREEAARHRVEGLRAELAALNERIAAAEEELSDNQLLERSAPGKSNLTPSYPQSRCVDPSHNTTRARTETGEQSHPVCPAGGR</sequence>
<reference evidence="2 3" key="1">
    <citation type="submission" date="2019-12" db="EMBL/GenBank/DDBJ databases">
        <title>Streptomyces sp. strain T44 isolated from rhizosphere soil of Broussonetia papyrifera.</title>
        <authorList>
            <person name="Mo P."/>
        </authorList>
    </citation>
    <scope>NUCLEOTIDE SEQUENCE [LARGE SCALE GENOMIC DNA]</scope>
    <source>
        <strain evidence="2 3">T44</strain>
    </source>
</reference>
<name>A0A6I6NFV5_9ACTN</name>
<dbReference type="RefSeq" id="WP_158926704.1">
    <property type="nucleotide sequence ID" value="NZ_CP047020.1"/>
</dbReference>
<evidence type="ECO:0000256" key="1">
    <source>
        <dbReference type="SAM" id="MobiDB-lite"/>
    </source>
</evidence>
<feature type="compositionally biased region" description="Polar residues" evidence="1">
    <location>
        <begin position="44"/>
        <end position="63"/>
    </location>
</feature>
<protein>
    <submittedName>
        <fullName evidence="2">Uncharacterized protein</fullName>
    </submittedName>
</protein>
<proteinExistence type="predicted"/>
<dbReference type="Proteomes" id="UP000436138">
    <property type="component" value="Chromosome"/>
</dbReference>
<accession>A0A6I6NFV5</accession>
<gene>
    <name evidence="2" type="ORF">GQF42_35135</name>
</gene>
<dbReference type="EMBL" id="CP047020">
    <property type="protein sequence ID" value="QHA07835.1"/>
    <property type="molecule type" value="Genomic_DNA"/>
</dbReference>
<organism evidence="2 3">
    <name type="scientific">Streptomyces broussonetiae</name>
    <dbReference type="NCBI Taxonomy" id="2686304"/>
    <lineage>
        <taxon>Bacteria</taxon>
        <taxon>Bacillati</taxon>
        <taxon>Actinomycetota</taxon>
        <taxon>Actinomycetes</taxon>
        <taxon>Kitasatosporales</taxon>
        <taxon>Streptomycetaceae</taxon>
        <taxon>Streptomyces</taxon>
    </lineage>
</organism>
<evidence type="ECO:0000313" key="2">
    <source>
        <dbReference type="EMBL" id="QHA07835.1"/>
    </source>
</evidence>
<feature type="region of interest" description="Disordered" evidence="1">
    <location>
        <begin position="44"/>
        <end position="93"/>
    </location>
</feature>